<evidence type="ECO:0000313" key="5">
    <source>
        <dbReference type="Proteomes" id="UP000284472"/>
    </source>
</evidence>
<dbReference type="AlphaFoldDB" id="A0A414UQR3"/>
<evidence type="ECO:0000313" key="6">
    <source>
        <dbReference type="Proteomes" id="UP000286137"/>
    </source>
</evidence>
<dbReference type="EMBL" id="QSIR01000033">
    <property type="protein sequence ID" value="RHD01959.1"/>
    <property type="molecule type" value="Genomic_DNA"/>
</dbReference>
<evidence type="ECO:0000313" key="4">
    <source>
        <dbReference type="Proteomes" id="UP000283981"/>
    </source>
</evidence>
<comment type="caution">
    <text evidence="3">The sequence shown here is derived from an EMBL/GenBank/DDBJ whole genome shotgun (WGS) entry which is preliminary data.</text>
</comment>
<dbReference type="NCBIfam" id="TIGR01643">
    <property type="entry name" value="YD_repeat_2x"/>
    <property type="match status" value="1"/>
</dbReference>
<evidence type="ECO:0008006" key="7">
    <source>
        <dbReference type="Google" id="ProtNLM"/>
    </source>
</evidence>
<dbReference type="Proteomes" id="UP000286137">
    <property type="component" value="Unassembled WGS sequence"/>
</dbReference>
<sequence length="29" mass="3640">MRRSISEPRKQENRHYRYDYDALGRLSEI</sequence>
<organism evidence="3 4">
    <name type="scientific">Mediterraneibacter gnavus</name>
    <name type="common">Ruminococcus gnavus</name>
    <dbReference type="NCBI Taxonomy" id="33038"/>
    <lineage>
        <taxon>Bacteria</taxon>
        <taxon>Bacillati</taxon>
        <taxon>Bacillota</taxon>
        <taxon>Clostridia</taxon>
        <taxon>Lachnospirales</taxon>
        <taxon>Lachnospiraceae</taxon>
        <taxon>Mediterraneibacter</taxon>
    </lineage>
</organism>
<accession>A0A414UQR3</accession>
<proteinExistence type="predicted"/>
<dbReference type="EMBL" id="QRTJ01000044">
    <property type="protein sequence ID" value="RGQ61172.1"/>
    <property type="molecule type" value="Genomic_DNA"/>
</dbReference>
<protein>
    <recommendedName>
        <fullName evidence="7">RHS repeat protein</fullName>
    </recommendedName>
</protein>
<name>A0A414UQR3_MEDGN</name>
<dbReference type="Proteomes" id="UP000284472">
    <property type="component" value="Unassembled WGS sequence"/>
</dbReference>
<dbReference type="InterPro" id="IPR006530">
    <property type="entry name" value="YD"/>
</dbReference>
<evidence type="ECO:0000313" key="2">
    <source>
        <dbReference type="EMBL" id="RHD01959.1"/>
    </source>
</evidence>
<reference evidence="4 5" key="1">
    <citation type="submission" date="2018-08" db="EMBL/GenBank/DDBJ databases">
        <title>A genome reference for cultivated species of the human gut microbiota.</title>
        <authorList>
            <person name="Zou Y."/>
            <person name="Xue W."/>
            <person name="Luo G."/>
        </authorList>
    </citation>
    <scope>NUCLEOTIDE SEQUENCE [LARGE SCALE GENOMIC DNA]</scope>
    <source>
        <strain evidence="1 6">AF27-4BH</strain>
        <strain evidence="3 4">AM21-18</strain>
        <strain evidence="2 5">AM32-6</strain>
    </source>
</reference>
<dbReference type="EMBL" id="QRIS01000071">
    <property type="protein sequence ID" value="RHG77856.1"/>
    <property type="molecule type" value="Genomic_DNA"/>
</dbReference>
<evidence type="ECO:0000313" key="3">
    <source>
        <dbReference type="EMBL" id="RHG77856.1"/>
    </source>
</evidence>
<dbReference type="Proteomes" id="UP000283981">
    <property type="component" value="Unassembled WGS sequence"/>
</dbReference>
<evidence type="ECO:0000313" key="1">
    <source>
        <dbReference type="EMBL" id="RGQ61172.1"/>
    </source>
</evidence>
<gene>
    <name evidence="3" type="ORF">DW243_18295</name>
    <name evidence="2" type="ORF">DW812_15700</name>
    <name evidence="1" type="ORF">DWY88_15440</name>
</gene>